<gene>
    <name evidence="2" type="ORF">SR1949_43670</name>
</gene>
<proteinExistence type="predicted"/>
<dbReference type="PANTHER" id="PTHR35585:SF1">
    <property type="entry name" value="HHE DOMAIN PROTEIN (AFU_ORTHOLOGUE AFUA_4G00730)"/>
    <property type="match status" value="1"/>
</dbReference>
<dbReference type="InterPro" id="IPR012312">
    <property type="entry name" value="Hemerythrin-like"/>
</dbReference>
<dbReference type="PANTHER" id="PTHR35585">
    <property type="entry name" value="HHE DOMAIN PROTEIN (AFU_ORTHOLOGUE AFUA_4G00730)"/>
    <property type="match status" value="1"/>
</dbReference>
<comment type="caution">
    <text evidence="2">The sequence shown here is derived from an EMBL/GenBank/DDBJ whole genome shotgun (WGS) entry which is preliminary data.</text>
</comment>
<sequence>MVATLDDTKRNAIAVKLADMKLLQQLIIDNEERFLRECSDGEIANNLRKMLDDDRKNQGILDTVVVQYGIQKNAESTVQEMVAKVRKLMQGNELSFFEKVFQHELLKHQQVMNGITIHKAAQKVGADVMAAIGPLNTINFENRAHQEQLKGSLEILGVRELTGQDADQGIWARVQDAIAAISGAVGSAVTQTSDKQDMNIQDVLRMDHNKVNILFTELMQSNDPQKIQEYFGQIYKDLSAHAGAEEEVVYPRVRPFYGEANTQELYDEQARWGPWFEELRGISPATPQFKDRLRQIWDQIGDHIRQEESTMFAAIRNNMSSRESEELARQFKAAKSRIQERMGGETRTEAAV</sequence>
<reference evidence="3" key="1">
    <citation type="submission" date="2019-02" db="EMBL/GenBank/DDBJ databases">
        <title>Draft genome sequence of Sphaerospermopsis reniformis NIES-1949.</title>
        <authorList>
            <person name="Yamaguchi H."/>
            <person name="Suzuki S."/>
            <person name="Kawachi M."/>
        </authorList>
    </citation>
    <scope>NUCLEOTIDE SEQUENCE [LARGE SCALE GENOMIC DNA]</scope>
    <source>
        <strain evidence="3">NIES-1949</strain>
    </source>
</reference>
<accession>A0A480A6D4</accession>
<dbReference type="RefSeq" id="WP_137668873.1">
    <property type="nucleotide sequence ID" value="NZ_BJCE01000227.1"/>
</dbReference>
<evidence type="ECO:0000313" key="3">
    <source>
        <dbReference type="Proteomes" id="UP000300142"/>
    </source>
</evidence>
<evidence type="ECO:0000313" key="2">
    <source>
        <dbReference type="EMBL" id="GCL39243.1"/>
    </source>
</evidence>
<dbReference type="EMBL" id="BJCE01000227">
    <property type="protein sequence ID" value="GCL39243.1"/>
    <property type="molecule type" value="Genomic_DNA"/>
</dbReference>
<organism evidence="2 3">
    <name type="scientific">Sphaerospermopsis reniformis</name>
    <dbReference type="NCBI Taxonomy" id="531300"/>
    <lineage>
        <taxon>Bacteria</taxon>
        <taxon>Bacillati</taxon>
        <taxon>Cyanobacteriota</taxon>
        <taxon>Cyanophyceae</taxon>
        <taxon>Nostocales</taxon>
        <taxon>Aphanizomenonaceae</taxon>
        <taxon>Sphaerospermopsis</taxon>
    </lineage>
</organism>
<dbReference type="Pfam" id="PF01814">
    <property type="entry name" value="Hemerythrin"/>
    <property type="match status" value="1"/>
</dbReference>
<feature type="domain" description="Hemerythrin-like" evidence="1">
    <location>
        <begin position="200"/>
        <end position="314"/>
    </location>
</feature>
<dbReference type="Gene3D" id="1.20.120.520">
    <property type="entry name" value="nmb1532 protein domain like"/>
    <property type="match status" value="1"/>
</dbReference>
<protein>
    <submittedName>
        <fullName evidence="2">Hemerythrin hhE cation-binding domain-containing protein</fullName>
    </submittedName>
</protein>
<evidence type="ECO:0000259" key="1">
    <source>
        <dbReference type="Pfam" id="PF01814"/>
    </source>
</evidence>
<keyword evidence="3" id="KW-1185">Reference proteome</keyword>
<name>A0A480A6D4_9CYAN</name>
<dbReference type="AlphaFoldDB" id="A0A480A6D4"/>
<dbReference type="Proteomes" id="UP000300142">
    <property type="component" value="Unassembled WGS sequence"/>
</dbReference>